<dbReference type="GO" id="GO:0003714">
    <property type="term" value="F:transcription corepressor activity"/>
    <property type="evidence" value="ECO:0007669"/>
    <property type="project" value="TreeGrafter"/>
</dbReference>
<evidence type="ECO:0000256" key="3">
    <source>
        <dbReference type="ARBA" id="ARBA00038295"/>
    </source>
</evidence>
<evidence type="ECO:0000256" key="2">
    <source>
        <dbReference type="ARBA" id="ARBA00023242"/>
    </source>
</evidence>
<comment type="subcellular location">
    <subcellularLocation>
        <location evidence="1">Nucleus</location>
    </subcellularLocation>
</comment>
<dbReference type="InterPro" id="IPR004127">
    <property type="entry name" value="Prefoldin_subunit_alpha"/>
</dbReference>
<dbReference type="VEuPathDB" id="TriTrypDB:TcIL3000.11.15950"/>
<proteinExistence type="inferred from homology"/>
<dbReference type="SUPFAM" id="SSF46579">
    <property type="entry name" value="Prefoldin"/>
    <property type="match status" value="1"/>
</dbReference>
<dbReference type="GO" id="GO:0000122">
    <property type="term" value="P:negative regulation of transcription by RNA polymerase II"/>
    <property type="evidence" value="ECO:0007669"/>
    <property type="project" value="TreeGrafter"/>
</dbReference>
<evidence type="ECO:0000256" key="5">
    <source>
        <dbReference type="SAM" id="MobiDB-lite"/>
    </source>
</evidence>
<dbReference type="EMBL" id="HE575324">
    <property type="protein sequence ID" value="CCC96085.1"/>
    <property type="molecule type" value="Genomic_DNA"/>
</dbReference>
<comment type="similarity">
    <text evidence="3">Belongs to the RNA polymerase II subunit 5-mediating protein family.</text>
</comment>
<feature type="coiled-coil region" evidence="4">
    <location>
        <begin position="89"/>
        <end position="116"/>
    </location>
</feature>
<dbReference type="GO" id="GO:0019212">
    <property type="term" value="F:phosphatase inhibitor activity"/>
    <property type="evidence" value="ECO:0007669"/>
    <property type="project" value="TreeGrafter"/>
</dbReference>
<accession>G0V362</accession>
<dbReference type="GO" id="GO:0003682">
    <property type="term" value="F:chromatin binding"/>
    <property type="evidence" value="ECO:0007669"/>
    <property type="project" value="TreeGrafter"/>
</dbReference>
<evidence type="ECO:0000256" key="4">
    <source>
        <dbReference type="SAM" id="Coils"/>
    </source>
</evidence>
<keyword evidence="2" id="KW-0539">Nucleus</keyword>
<dbReference type="Gene3D" id="1.10.287.370">
    <property type="match status" value="1"/>
</dbReference>
<name>G0V362_TRYCI</name>
<protein>
    <submittedName>
        <fullName evidence="6">Uncharacterized protein TCIL3000_11_15950</fullName>
    </submittedName>
</protein>
<dbReference type="Pfam" id="PF02996">
    <property type="entry name" value="Prefoldin"/>
    <property type="match status" value="1"/>
</dbReference>
<dbReference type="PANTHER" id="PTHR15111">
    <property type="entry name" value="RNA POLYMERASE II SUBUNIT 5-MEDIATING PROTEIN NNX3"/>
    <property type="match status" value="1"/>
</dbReference>
<evidence type="ECO:0000256" key="1">
    <source>
        <dbReference type="ARBA" id="ARBA00004123"/>
    </source>
</evidence>
<dbReference type="PANTHER" id="PTHR15111:SF0">
    <property type="entry name" value="UNCONVENTIONAL PREFOLDIN RPB5 INTERACTOR 1"/>
    <property type="match status" value="1"/>
</dbReference>
<keyword evidence="4" id="KW-0175">Coiled coil</keyword>
<dbReference type="InterPro" id="IPR009053">
    <property type="entry name" value="Prefoldin"/>
</dbReference>
<dbReference type="CDD" id="cd23159">
    <property type="entry name" value="Prefoldin_URI1"/>
    <property type="match status" value="1"/>
</dbReference>
<dbReference type="GO" id="GO:0005634">
    <property type="term" value="C:nucleus"/>
    <property type="evidence" value="ECO:0007669"/>
    <property type="project" value="UniProtKB-SubCell"/>
</dbReference>
<dbReference type="InterPro" id="IPR052255">
    <property type="entry name" value="RNA_pol_II_subunit5-mediator"/>
</dbReference>
<feature type="region of interest" description="Disordered" evidence="5">
    <location>
        <begin position="168"/>
        <end position="215"/>
    </location>
</feature>
<dbReference type="AlphaFoldDB" id="G0V362"/>
<reference evidence="6" key="1">
    <citation type="journal article" date="2012" name="Proc. Natl. Acad. Sci. U.S.A.">
        <title>Antigenic diversity is generated by distinct evolutionary mechanisms in African trypanosome species.</title>
        <authorList>
            <person name="Jackson A.P."/>
            <person name="Berry A."/>
            <person name="Aslett M."/>
            <person name="Allison H.C."/>
            <person name="Burton P."/>
            <person name="Vavrova-Anderson J."/>
            <person name="Brown R."/>
            <person name="Browne H."/>
            <person name="Corton N."/>
            <person name="Hauser H."/>
            <person name="Gamble J."/>
            <person name="Gilderthorp R."/>
            <person name="Marcello L."/>
            <person name="McQuillan J."/>
            <person name="Otto T.D."/>
            <person name="Quail M.A."/>
            <person name="Sanders M.J."/>
            <person name="van Tonder A."/>
            <person name="Ginger M.L."/>
            <person name="Field M.C."/>
            <person name="Barry J.D."/>
            <person name="Hertz-Fowler C."/>
            <person name="Berriman M."/>
        </authorList>
    </citation>
    <scope>NUCLEOTIDE SEQUENCE</scope>
    <source>
        <strain evidence="6">IL3000</strain>
    </source>
</reference>
<organism evidence="6">
    <name type="scientific">Trypanosoma congolense (strain IL3000)</name>
    <dbReference type="NCBI Taxonomy" id="1068625"/>
    <lineage>
        <taxon>Eukaryota</taxon>
        <taxon>Discoba</taxon>
        <taxon>Euglenozoa</taxon>
        <taxon>Kinetoplastea</taxon>
        <taxon>Metakinetoplastina</taxon>
        <taxon>Trypanosomatida</taxon>
        <taxon>Trypanosomatidae</taxon>
        <taxon>Trypanosoma</taxon>
        <taxon>Nannomonas</taxon>
    </lineage>
</organism>
<evidence type="ECO:0000313" key="6">
    <source>
        <dbReference type="EMBL" id="CCC96085.1"/>
    </source>
</evidence>
<sequence>MEIGDSNEGEVLTGAELFYYLSKRNKDQLDDCRRKLGEYTRLVDILQSITDRCHVPILAPVASGAAYFEAKIEYTNNILVLLGDNWFAERSAKQAREIAERRLEFLRGEENALLAEECALAQRQELFFSEFPNAEKAMAEVEAAKQAAFESRSKKCTRESTCAVQVQASQASVGVSPQTKANESLTSSGPEPSAMAAQPSLTTSLGPDDQELAVF</sequence>
<gene>
    <name evidence="6" type="ORF">TCIL3000_11_15950</name>
</gene>
<feature type="compositionally biased region" description="Polar residues" evidence="5">
    <location>
        <begin position="177"/>
        <end position="190"/>
    </location>
</feature>